<proteinExistence type="predicted"/>
<name>A0A844HPP5_9RHOB</name>
<evidence type="ECO:0000256" key="1">
    <source>
        <dbReference type="SAM" id="MobiDB-lite"/>
    </source>
</evidence>
<evidence type="ECO:0000313" key="4">
    <source>
        <dbReference type="EMBL" id="MTH61826.1"/>
    </source>
</evidence>
<evidence type="ECO:0000313" key="5">
    <source>
        <dbReference type="Proteomes" id="UP000449846"/>
    </source>
</evidence>
<protein>
    <submittedName>
        <fullName evidence="4">Uncharacterized protein</fullName>
    </submittedName>
</protein>
<dbReference type="OrthoDB" id="7488837at2"/>
<dbReference type="Pfam" id="PF11800">
    <property type="entry name" value="RP-C_C"/>
    <property type="match status" value="1"/>
</dbReference>
<dbReference type="InterPro" id="IPR021760">
    <property type="entry name" value="RepC_C"/>
</dbReference>
<gene>
    <name evidence="4" type="ORF">GL300_21725</name>
</gene>
<dbReference type="AlphaFoldDB" id="A0A844HPP5"/>
<feature type="domain" description="Plasmid replication protein C C-terminal" evidence="3">
    <location>
        <begin position="317"/>
        <end position="399"/>
    </location>
</feature>
<keyword evidence="5" id="KW-1185">Reference proteome</keyword>
<sequence>MPAALCLENEEQKIMNPTTQKMHPVLPGGLTFSHVIELVERLARQLGLGAARRAVLLRLMRHTAPADWHDPGRDPVCFRAQQDLARELDISDRTLRLHEKGLEALGLIQIDTAANGRRSGRQLSGGRRLGINFRPILENLGRLLAMDAAHKEEMHQLSVLRLECSAAKRDVKRAIERLSDENAQHPALPDLLRRFASWPRRYAGFRCADDLARHLTEVNILLAEARACLACRRNTSGMAEAGLPAIANTTPKILERINAKETVSRPVPADPRKPRPDHGNGQGRDDLRWLTPEMVREIAGPDFRFCLEALFPTGEISERDLRSAAIMLLRDLGITDSAWEAALEQLGSLRASLSVLLIDANRAHPGAPTRSPGALLRGFTARDRRGEFNLAGALKGLLRRKRVSA</sequence>
<dbReference type="EMBL" id="WMIG01000021">
    <property type="protein sequence ID" value="MTH61826.1"/>
    <property type="molecule type" value="Genomic_DNA"/>
</dbReference>
<dbReference type="Proteomes" id="UP000449846">
    <property type="component" value="Unassembled WGS sequence"/>
</dbReference>
<comment type="caution">
    <text evidence="4">The sequence shown here is derived from an EMBL/GenBank/DDBJ whole genome shotgun (WGS) entry which is preliminary data.</text>
</comment>
<evidence type="ECO:0000259" key="3">
    <source>
        <dbReference type="Pfam" id="PF11800"/>
    </source>
</evidence>
<feature type="domain" description="Plasmid replication protein C N-terminal" evidence="2">
    <location>
        <begin position="30"/>
        <end position="176"/>
    </location>
</feature>
<reference evidence="4 5" key="1">
    <citation type="submission" date="2019-11" db="EMBL/GenBank/DDBJ databases">
        <authorList>
            <person name="Dong K."/>
        </authorList>
    </citation>
    <scope>NUCLEOTIDE SEQUENCE [LARGE SCALE GENOMIC DNA]</scope>
    <source>
        <strain evidence="4 5">NBRC 112902</strain>
    </source>
</reference>
<feature type="region of interest" description="Disordered" evidence="1">
    <location>
        <begin position="257"/>
        <end position="286"/>
    </location>
</feature>
<evidence type="ECO:0000259" key="2">
    <source>
        <dbReference type="Pfam" id="PF03428"/>
    </source>
</evidence>
<organism evidence="4 5">
    <name type="scientific">Paracoccus litorisediminis</name>
    <dbReference type="NCBI Taxonomy" id="2006130"/>
    <lineage>
        <taxon>Bacteria</taxon>
        <taxon>Pseudomonadati</taxon>
        <taxon>Pseudomonadota</taxon>
        <taxon>Alphaproteobacteria</taxon>
        <taxon>Rhodobacterales</taxon>
        <taxon>Paracoccaceae</taxon>
        <taxon>Paracoccus</taxon>
    </lineage>
</organism>
<feature type="compositionally biased region" description="Basic and acidic residues" evidence="1">
    <location>
        <begin position="270"/>
        <end position="286"/>
    </location>
</feature>
<accession>A0A844HPP5</accession>
<dbReference type="InterPro" id="IPR005090">
    <property type="entry name" value="RepC_N"/>
</dbReference>
<dbReference type="Pfam" id="PF03428">
    <property type="entry name" value="RP-C"/>
    <property type="match status" value="1"/>
</dbReference>